<dbReference type="EMBL" id="PVTD01000004">
    <property type="protein sequence ID" value="PRY23690.1"/>
    <property type="molecule type" value="Genomic_DNA"/>
</dbReference>
<proteinExistence type="predicted"/>
<evidence type="ECO:0000256" key="1">
    <source>
        <dbReference type="ARBA" id="ARBA00023015"/>
    </source>
</evidence>
<comment type="caution">
    <text evidence="5">The sequence shown here is derived from an EMBL/GenBank/DDBJ whole genome shotgun (WGS) entry which is preliminary data.</text>
</comment>
<evidence type="ECO:0000256" key="2">
    <source>
        <dbReference type="ARBA" id="ARBA00023125"/>
    </source>
</evidence>
<dbReference type="InterPro" id="IPR014710">
    <property type="entry name" value="RmlC-like_jellyroll"/>
</dbReference>
<dbReference type="Gene3D" id="2.60.120.10">
    <property type="entry name" value="Jelly Rolls"/>
    <property type="match status" value="1"/>
</dbReference>
<evidence type="ECO:0000313" key="6">
    <source>
        <dbReference type="Proteomes" id="UP000239480"/>
    </source>
</evidence>
<dbReference type="InterPro" id="IPR018490">
    <property type="entry name" value="cNMP-bd_dom_sf"/>
</dbReference>
<dbReference type="GO" id="GO:0005829">
    <property type="term" value="C:cytosol"/>
    <property type="evidence" value="ECO:0007669"/>
    <property type="project" value="TreeGrafter"/>
</dbReference>
<dbReference type="Pfam" id="PF00027">
    <property type="entry name" value="cNMP_binding"/>
    <property type="match status" value="1"/>
</dbReference>
<gene>
    <name evidence="5" type="ORF">CLV78_104181</name>
</gene>
<dbReference type="PANTHER" id="PTHR24567:SF74">
    <property type="entry name" value="HTH-TYPE TRANSCRIPTIONAL REGULATOR ARCR"/>
    <property type="match status" value="1"/>
</dbReference>
<evidence type="ECO:0000259" key="4">
    <source>
        <dbReference type="PROSITE" id="PS50042"/>
    </source>
</evidence>
<dbReference type="Proteomes" id="UP000239480">
    <property type="component" value="Unassembled WGS sequence"/>
</dbReference>
<dbReference type="Pfam" id="PF13545">
    <property type="entry name" value="HTH_Crp_2"/>
    <property type="match status" value="1"/>
</dbReference>
<protein>
    <submittedName>
        <fullName evidence="5">CRP-like cAMP-binding protein</fullName>
    </submittedName>
</protein>
<keyword evidence="6" id="KW-1185">Reference proteome</keyword>
<keyword evidence="3" id="KW-0804">Transcription</keyword>
<sequence length="242" mass="27212">MNSTDTMPVGRTARNRASRFLSRTGWLSTLTNRCRTLVLSRCRPVCFAAGQTIYTQGDTPDGLFGFVDGGIKVLRAGEDGALVQLHLTEAGFWTGETALFHGQTRFFTLVATQPTLGLHLSQDDLTDLLHCNPDRVPEIYSLSHRNQATTLRLMAHLMTPNYERRIALRLLHYDDMSQDPDRWIKLGQEDLARLLSVSMPTLHRTLRSFKRTGLVELGYGRLRVRDRSALLATCAKDRDPAA</sequence>
<dbReference type="CDD" id="cd00038">
    <property type="entry name" value="CAP_ED"/>
    <property type="match status" value="1"/>
</dbReference>
<feature type="domain" description="Cyclic nucleotide-binding" evidence="4">
    <location>
        <begin position="26"/>
        <end position="146"/>
    </location>
</feature>
<dbReference type="RefSeq" id="WP_106205078.1">
    <property type="nucleotide sequence ID" value="NZ_PVTD01000004.1"/>
</dbReference>
<dbReference type="InterPro" id="IPR050397">
    <property type="entry name" value="Env_Response_Regulators"/>
</dbReference>
<dbReference type="GO" id="GO:0003700">
    <property type="term" value="F:DNA-binding transcription factor activity"/>
    <property type="evidence" value="ECO:0007669"/>
    <property type="project" value="TreeGrafter"/>
</dbReference>
<dbReference type="OrthoDB" id="7772718at2"/>
<dbReference type="SMART" id="SM00100">
    <property type="entry name" value="cNMP"/>
    <property type="match status" value="1"/>
</dbReference>
<keyword evidence="2" id="KW-0238">DNA-binding</keyword>
<dbReference type="SUPFAM" id="SSF46785">
    <property type="entry name" value="Winged helix' DNA-binding domain"/>
    <property type="match status" value="1"/>
</dbReference>
<reference evidence="5 6" key="1">
    <citation type="submission" date="2018-03" db="EMBL/GenBank/DDBJ databases">
        <title>Genomic Encyclopedia of Archaeal and Bacterial Type Strains, Phase II (KMG-II): from individual species to whole genera.</title>
        <authorList>
            <person name="Goeker M."/>
        </authorList>
    </citation>
    <scope>NUCLEOTIDE SEQUENCE [LARGE SCALE GENOMIC DNA]</scope>
    <source>
        <strain evidence="5 6">DSM 29328</strain>
    </source>
</reference>
<accession>A0A2T0RRG0</accession>
<dbReference type="PROSITE" id="PS50042">
    <property type="entry name" value="CNMP_BINDING_3"/>
    <property type="match status" value="1"/>
</dbReference>
<evidence type="ECO:0000256" key="3">
    <source>
        <dbReference type="ARBA" id="ARBA00023163"/>
    </source>
</evidence>
<dbReference type="PANTHER" id="PTHR24567">
    <property type="entry name" value="CRP FAMILY TRANSCRIPTIONAL REGULATORY PROTEIN"/>
    <property type="match status" value="1"/>
</dbReference>
<dbReference type="InterPro" id="IPR000595">
    <property type="entry name" value="cNMP-bd_dom"/>
</dbReference>
<keyword evidence="1" id="KW-0805">Transcription regulation</keyword>
<dbReference type="InterPro" id="IPR036390">
    <property type="entry name" value="WH_DNA-bd_sf"/>
</dbReference>
<dbReference type="SUPFAM" id="SSF51206">
    <property type="entry name" value="cAMP-binding domain-like"/>
    <property type="match status" value="1"/>
</dbReference>
<evidence type="ECO:0000313" key="5">
    <source>
        <dbReference type="EMBL" id="PRY23690.1"/>
    </source>
</evidence>
<dbReference type="InterPro" id="IPR036388">
    <property type="entry name" value="WH-like_DNA-bd_sf"/>
</dbReference>
<organism evidence="5 6">
    <name type="scientific">Aliiruegeria haliotis</name>
    <dbReference type="NCBI Taxonomy" id="1280846"/>
    <lineage>
        <taxon>Bacteria</taxon>
        <taxon>Pseudomonadati</taxon>
        <taxon>Pseudomonadota</taxon>
        <taxon>Alphaproteobacteria</taxon>
        <taxon>Rhodobacterales</taxon>
        <taxon>Roseobacteraceae</taxon>
        <taxon>Aliiruegeria</taxon>
    </lineage>
</organism>
<dbReference type="GO" id="GO:0003677">
    <property type="term" value="F:DNA binding"/>
    <property type="evidence" value="ECO:0007669"/>
    <property type="project" value="UniProtKB-KW"/>
</dbReference>
<dbReference type="AlphaFoldDB" id="A0A2T0RRG0"/>
<dbReference type="InterPro" id="IPR012318">
    <property type="entry name" value="HTH_CRP"/>
</dbReference>
<name>A0A2T0RRG0_9RHOB</name>
<dbReference type="Gene3D" id="1.10.10.10">
    <property type="entry name" value="Winged helix-like DNA-binding domain superfamily/Winged helix DNA-binding domain"/>
    <property type="match status" value="1"/>
</dbReference>